<accession>A0AAN7VQ06</accession>
<name>A0AAN7VQ06_9PEZI</name>
<gene>
    <name evidence="2" type="ORF">LTR97_008308</name>
</gene>
<comment type="caution">
    <text evidence="2">The sequence shown here is derived from an EMBL/GenBank/DDBJ whole genome shotgun (WGS) entry which is preliminary data.</text>
</comment>
<evidence type="ECO:0000313" key="3">
    <source>
        <dbReference type="Proteomes" id="UP001310594"/>
    </source>
</evidence>
<dbReference type="EMBL" id="JAVRQU010000013">
    <property type="protein sequence ID" value="KAK5695888.1"/>
    <property type="molecule type" value="Genomic_DNA"/>
</dbReference>
<evidence type="ECO:0000313" key="2">
    <source>
        <dbReference type="EMBL" id="KAK5695888.1"/>
    </source>
</evidence>
<dbReference type="Proteomes" id="UP001310594">
    <property type="component" value="Unassembled WGS sequence"/>
</dbReference>
<protein>
    <submittedName>
        <fullName evidence="2">Uncharacterized protein</fullName>
    </submittedName>
</protein>
<proteinExistence type="predicted"/>
<sequence>MAKRRHDFDVLDVRRKSARLLAIGPAKDDTLRPQMISEDLWCGIGPSGAIASCKRYNEFRQFAPGRTADGRIKASANAVAKAVLAIEESMRKARQDLVAKTMELERRVLHFADASMGHAGSYAGSNLLDLDTDDLCIALEHIQISDAQHFLAYVETSIKHAFARETRSDERARDDSSEVDHSKFTLFDKIMALIGLMLDHNGEFACFNMVLLAKTLYHGESVRVRYMNLSRAHEELDEVLHALVDAPEDNRVGCDTKEYPEDHSKHSCEIEAGGICWYDPPDSEKGIQYWNFASGARTLLAAYKDEGHGCSVDDGTCRPTGYTDRSEKCLHINSAKLLDWLQKKAWGEIRSNVMRVVGHRLPVELADSIFEFALASESIPAIPGVYEKFRPENTRINKDRGMRYRIESRLKEGYVCPRTRPDDYSNYRRFYNTESDPGDEQEQRASKPGDEMDQIEDTIEYSR</sequence>
<feature type="compositionally biased region" description="Basic and acidic residues" evidence="1">
    <location>
        <begin position="441"/>
        <end position="450"/>
    </location>
</feature>
<dbReference type="AlphaFoldDB" id="A0AAN7VQ06"/>
<feature type="region of interest" description="Disordered" evidence="1">
    <location>
        <begin position="424"/>
        <end position="463"/>
    </location>
</feature>
<evidence type="ECO:0000256" key="1">
    <source>
        <dbReference type="SAM" id="MobiDB-lite"/>
    </source>
</evidence>
<organism evidence="2 3">
    <name type="scientific">Elasticomyces elasticus</name>
    <dbReference type="NCBI Taxonomy" id="574655"/>
    <lineage>
        <taxon>Eukaryota</taxon>
        <taxon>Fungi</taxon>
        <taxon>Dikarya</taxon>
        <taxon>Ascomycota</taxon>
        <taxon>Pezizomycotina</taxon>
        <taxon>Dothideomycetes</taxon>
        <taxon>Dothideomycetidae</taxon>
        <taxon>Mycosphaerellales</taxon>
        <taxon>Teratosphaeriaceae</taxon>
        <taxon>Elasticomyces</taxon>
    </lineage>
</organism>
<reference evidence="2" key="1">
    <citation type="submission" date="2023-08" db="EMBL/GenBank/DDBJ databases">
        <title>Black Yeasts Isolated from many extreme environments.</title>
        <authorList>
            <person name="Coleine C."/>
            <person name="Stajich J.E."/>
            <person name="Selbmann L."/>
        </authorList>
    </citation>
    <scope>NUCLEOTIDE SEQUENCE</scope>
    <source>
        <strain evidence="2">CCFEE 5810</strain>
    </source>
</reference>
<feature type="compositionally biased region" description="Acidic residues" evidence="1">
    <location>
        <begin position="451"/>
        <end position="463"/>
    </location>
</feature>